<organism evidence="1 2">
    <name type="scientific">Candidatus Colimorpha enterica</name>
    <dbReference type="NCBI Taxonomy" id="3083063"/>
    <lineage>
        <taxon>Bacteria</taxon>
        <taxon>Pseudomonadati</taxon>
        <taxon>Bacteroidota</taxon>
        <taxon>Bacteroidia</taxon>
        <taxon>Bacteroidales</taxon>
        <taxon>Candidatus Colimorpha</taxon>
    </lineage>
</organism>
<evidence type="ECO:0000313" key="2">
    <source>
        <dbReference type="Proteomes" id="UP000017938"/>
    </source>
</evidence>
<dbReference type="EMBL" id="CBFW010000330">
    <property type="protein sequence ID" value="CDC75945.1"/>
    <property type="molecule type" value="Genomic_DNA"/>
</dbReference>
<accession>R6TUT5</accession>
<dbReference type="Proteomes" id="UP000017938">
    <property type="component" value="Unassembled WGS sequence"/>
</dbReference>
<protein>
    <submittedName>
        <fullName evidence="1">Uncharacterized protein</fullName>
    </submittedName>
</protein>
<reference evidence="1" key="1">
    <citation type="submission" date="2012-11" db="EMBL/GenBank/DDBJ databases">
        <title>Dependencies among metagenomic species, viruses, plasmids and units of genetic variation.</title>
        <authorList>
            <person name="Nielsen H.B."/>
            <person name="Almeida M."/>
            <person name="Juncker A.S."/>
            <person name="Rasmussen S."/>
            <person name="Li J."/>
            <person name="Sunagawa S."/>
            <person name="Plichta D."/>
            <person name="Gautier L."/>
            <person name="Le Chatelier E."/>
            <person name="Peletier E."/>
            <person name="Bonde I."/>
            <person name="Nielsen T."/>
            <person name="Manichanh C."/>
            <person name="Arumugam M."/>
            <person name="Batto J."/>
            <person name="Santos M.B.Q.D."/>
            <person name="Blom N."/>
            <person name="Borruel N."/>
            <person name="Burgdorf K.S."/>
            <person name="Boumezbeur F."/>
            <person name="Casellas F."/>
            <person name="Dore J."/>
            <person name="Guarner F."/>
            <person name="Hansen T."/>
            <person name="Hildebrand F."/>
            <person name="Kaas R.S."/>
            <person name="Kennedy S."/>
            <person name="Kristiansen K."/>
            <person name="Kultima J.R."/>
            <person name="Leonard P."/>
            <person name="Levenez F."/>
            <person name="Lund O."/>
            <person name="Moumen B."/>
            <person name="Le Paslier D."/>
            <person name="Pons N."/>
            <person name="Pedersen O."/>
            <person name="Prifti E."/>
            <person name="Qin J."/>
            <person name="Raes J."/>
            <person name="Tap J."/>
            <person name="Tims S."/>
            <person name="Ussery D.W."/>
            <person name="Yamada T."/>
            <person name="MetaHit consortium"/>
            <person name="Renault P."/>
            <person name="Sicheritz-Ponten T."/>
            <person name="Bork P."/>
            <person name="Wang J."/>
            <person name="Brunak S."/>
            <person name="Ehrlich S.D."/>
        </authorList>
    </citation>
    <scope>NUCLEOTIDE SEQUENCE [LARGE SCALE GENOMIC DNA]</scope>
</reference>
<sequence length="349" mass="36846">MVKHIRVIILAELDPSGRAGGDHRESALVLYALNKLVRFLNDREVGGKVGVEHSVKAETAQSGDHLALNVCADRHSEALTEGSPDGGSGLNDNVLCRVAESLPYLVGVVLLGDGTGGTYSGTLTAGDAGNLAEVYLERGSDAGVDTSVIRPYDRDVLLAADSHTAAAENALVVVADEVRCACVKLVMRLVTLKTAFLNTVLAAELLKLAVRRTGAGEALLVVGREQKLKRGASCRLNLRGVGLDLHALGYGVNAGGNKSARTGSLNDADTAGADLVDLLHVAEGRDLNAGGTRSFKNRGALGYAYGDTVYFTINHFHIQRTPSYFLEIAPNLQPDMQAPHFTHLEASIT</sequence>
<name>R6TUT5_9BACT</name>
<evidence type="ECO:0000313" key="1">
    <source>
        <dbReference type="EMBL" id="CDC75945.1"/>
    </source>
</evidence>
<comment type="caution">
    <text evidence="1">The sequence shown here is derived from an EMBL/GenBank/DDBJ whole genome shotgun (WGS) entry which is preliminary data.</text>
</comment>
<gene>
    <name evidence="1" type="ORF">BN580_02013</name>
</gene>
<proteinExistence type="predicted"/>
<dbReference type="AlphaFoldDB" id="R6TUT5"/>